<protein>
    <recommendedName>
        <fullName evidence="5">G-protein coupled receptors family 1 profile domain-containing protein</fullName>
    </recommendedName>
</protein>
<keyword evidence="2" id="KW-0812">Transmembrane</keyword>
<feature type="transmembrane region" description="Helical" evidence="2">
    <location>
        <begin position="107"/>
        <end position="127"/>
    </location>
</feature>
<keyword evidence="2" id="KW-0472">Membrane</keyword>
<proteinExistence type="predicted"/>
<dbReference type="OrthoDB" id="2157401at2759"/>
<evidence type="ECO:0008006" key="5">
    <source>
        <dbReference type="Google" id="ProtNLM"/>
    </source>
</evidence>
<feature type="transmembrane region" description="Helical" evidence="2">
    <location>
        <begin position="147"/>
        <end position="170"/>
    </location>
</feature>
<dbReference type="EMBL" id="MCFE01000525">
    <property type="protein sequence ID" value="ORX88498.1"/>
    <property type="molecule type" value="Genomic_DNA"/>
</dbReference>
<dbReference type="Proteomes" id="UP000193498">
    <property type="component" value="Unassembled WGS sequence"/>
</dbReference>
<evidence type="ECO:0000313" key="4">
    <source>
        <dbReference type="Proteomes" id="UP000193498"/>
    </source>
</evidence>
<organism evidence="3 4">
    <name type="scientific">Basidiobolus meristosporus CBS 931.73</name>
    <dbReference type="NCBI Taxonomy" id="1314790"/>
    <lineage>
        <taxon>Eukaryota</taxon>
        <taxon>Fungi</taxon>
        <taxon>Fungi incertae sedis</taxon>
        <taxon>Zoopagomycota</taxon>
        <taxon>Entomophthoromycotina</taxon>
        <taxon>Basidiobolomycetes</taxon>
        <taxon>Basidiobolales</taxon>
        <taxon>Basidiobolaceae</taxon>
        <taxon>Basidiobolus</taxon>
    </lineage>
</organism>
<evidence type="ECO:0000256" key="1">
    <source>
        <dbReference type="SAM" id="MobiDB-lite"/>
    </source>
</evidence>
<accession>A0A1Y1XRW9</accession>
<comment type="caution">
    <text evidence="3">The sequence shown here is derived from an EMBL/GenBank/DDBJ whole genome shotgun (WGS) entry which is preliminary data.</text>
</comment>
<dbReference type="AlphaFoldDB" id="A0A1Y1XRW9"/>
<feature type="transmembrane region" description="Helical" evidence="2">
    <location>
        <begin position="43"/>
        <end position="60"/>
    </location>
</feature>
<feature type="transmembrane region" description="Helical" evidence="2">
    <location>
        <begin position="216"/>
        <end position="238"/>
    </location>
</feature>
<reference evidence="3 4" key="1">
    <citation type="submission" date="2016-07" db="EMBL/GenBank/DDBJ databases">
        <title>Pervasive Adenine N6-methylation of Active Genes in Fungi.</title>
        <authorList>
            <consortium name="DOE Joint Genome Institute"/>
            <person name="Mondo S.J."/>
            <person name="Dannebaum R.O."/>
            <person name="Kuo R.C."/>
            <person name="Labutti K."/>
            <person name="Haridas S."/>
            <person name="Kuo A."/>
            <person name="Salamov A."/>
            <person name="Ahrendt S.R."/>
            <person name="Lipzen A."/>
            <person name="Sullivan W."/>
            <person name="Andreopoulos W.B."/>
            <person name="Clum A."/>
            <person name="Lindquist E."/>
            <person name="Daum C."/>
            <person name="Ramamoorthy G.K."/>
            <person name="Gryganskyi A."/>
            <person name="Culley D."/>
            <person name="Magnuson J.K."/>
            <person name="James T.Y."/>
            <person name="O'Malley M.A."/>
            <person name="Stajich J.E."/>
            <person name="Spatafora J.W."/>
            <person name="Visel A."/>
            <person name="Grigoriev I.V."/>
        </authorList>
    </citation>
    <scope>NUCLEOTIDE SEQUENCE [LARGE SCALE GENOMIC DNA]</scope>
    <source>
        <strain evidence="3 4">CBS 931.73</strain>
    </source>
</reference>
<sequence>MATSAFILVAHYVVGLCFGLTLVVIINFALIRGWRTDGIISHRILYLVAFFNSVYAQVKIVQMNGSHDDNCIIAENLSVFFYHGSNTLQFIYYMARYREVYGGSWSLLFPALTTVVYAAGIPLSIILNETSIAPDNSCIVTHPRVSSLLPLITAFIVAAYMMVMFLTPFVQQSLKTKGDQNSRLMFVARNLFITNTIAILFNMFFNISLITPLEQYAPMLSMIDLTINIVMVCLPYFLTRLRGSTGQWSSTPHSADIPRDHISHHSHHECGPASPANYYQERFGNPGGHKLSGDSKEGEIPLVLVNKRFQNVDY</sequence>
<gene>
    <name evidence="3" type="ORF">K493DRAFT_306579</name>
</gene>
<feature type="region of interest" description="Disordered" evidence="1">
    <location>
        <begin position="249"/>
        <end position="271"/>
    </location>
</feature>
<feature type="transmembrane region" description="Helical" evidence="2">
    <location>
        <begin position="191"/>
        <end position="210"/>
    </location>
</feature>
<dbReference type="InParanoid" id="A0A1Y1XRW9"/>
<name>A0A1Y1XRW9_9FUNG</name>
<keyword evidence="4" id="KW-1185">Reference proteome</keyword>
<evidence type="ECO:0000313" key="3">
    <source>
        <dbReference type="EMBL" id="ORX88498.1"/>
    </source>
</evidence>
<feature type="transmembrane region" description="Helical" evidence="2">
    <location>
        <begin position="6"/>
        <end position="31"/>
    </location>
</feature>
<evidence type="ECO:0000256" key="2">
    <source>
        <dbReference type="SAM" id="Phobius"/>
    </source>
</evidence>
<keyword evidence="2" id="KW-1133">Transmembrane helix</keyword>